<name>A0AAV7INY8_COTGL</name>
<feature type="region of interest" description="Disordered" evidence="1">
    <location>
        <begin position="39"/>
        <end position="62"/>
    </location>
</feature>
<protein>
    <submittedName>
        <fullName evidence="2">Uncharacterized protein</fullName>
    </submittedName>
</protein>
<keyword evidence="3" id="KW-1185">Reference proteome</keyword>
<evidence type="ECO:0000313" key="3">
    <source>
        <dbReference type="Proteomes" id="UP000826195"/>
    </source>
</evidence>
<dbReference type="Proteomes" id="UP000826195">
    <property type="component" value="Unassembled WGS sequence"/>
</dbReference>
<evidence type="ECO:0000256" key="1">
    <source>
        <dbReference type="SAM" id="MobiDB-lite"/>
    </source>
</evidence>
<reference evidence="2 3" key="1">
    <citation type="journal article" date="2021" name="J. Hered.">
        <title>A chromosome-level genome assembly of the parasitoid wasp, Cotesia glomerata (Hymenoptera: Braconidae).</title>
        <authorList>
            <person name="Pinto B.J."/>
            <person name="Weis J.J."/>
            <person name="Gamble T."/>
            <person name="Ode P.J."/>
            <person name="Paul R."/>
            <person name="Zaspel J.M."/>
        </authorList>
    </citation>
    <scope>NUCLEOTIDE SEQUENCE [LARGE SCALE GENOMIC DNA]</scope>
    <source>
        <strain evidence="2">CgM1</strain>
    </source>
</reference>
<dbReference type="EMBL" id="JAHXZJ010000001">
    <property type="protein sequence ID" value="KAH0566599.1"/>
    <property type="molecule type" value="Genomic_DNA"/>
</dbReference>
<gene>
    <name evidence="2" type="ORF">KQX54_002201</name>
</gene>
<proteinExistence type="predicted"/>
<sequence>MSEALVHLLAYKWDNKPEPEQTEADCVYLTSGIEETPAERYQSGGMDGWIDGRRHEGSAGDKHDRMVVTDDKIIHMTRAQISSSPLK</sequence>
<feature type="compositionally biased region" description="Basic and acidic residues" evidence="1">
    <location>
        <begin position="50"/>
        <end position="62"/>
    </location>
</feature>
<organism evidence="2 3">
    <name type="scientific">Cotesia glomerata</name>
    <name type="common">Lepidopteran parasitic wasp</name>
    <name type="synonym">Apanteles glomeratus</name>
    <dbReference type="NCBI Taxonomy" id="32391"/>
    <lineage>
        <taxon>Eukaryota</taxon>
        <taxon>Metazoa</taxon>
        <taxon>Ecdysozoa</taxon>
        <taxon>Arthropoda</taxon>
        <taxon>Hexapoda</taxon>
        <taxon>Insecta</taxon>
        <taxon>Pterygota</taxon>
        <taxon>Neoptera</taxon>
        <taxon>Endopterygota</taxon>
        <taxon>Hymenoptera</taxon>
        <taxon>Apocrita</taxon>
        <taxon>Ichneumonoidea</taxon>
        <taxon>Braconidae</taxon>
        <taxon>Microgastrinae</taxon>
        <taxon>Cotesia</taxon>
    </lineage>
</organism>
<accession>A0AAV7INY8</accession>
<dbReference type="AlphaFoldDB" id="A0AAV7INY8"/>
<evidence type="ECO:0000313" key="2">
    <source>
        <dbReference type="EMBL" id="KAH0566599.1"/>
    </source>
</evidence>
<comment type="caution">
    <text evidence="2">The sequence shown here is derived from an EMBL/GenBank/DDBJ whole genome shotgun (WGS) entry which is preliminary data.</text>
</comment>